<dbReference type="EMBL" id="JAANIT010001272">
    <property type="protein sequence ID" value="KAG1541220.1"/>
    <property type="molecule type" value="Genomic_DNA"/>
</dbReference>
<sequence length="169" mass="19739">MGTPEENFEKGVEYRLAGNEAFKKQDYKQALANYYNSLLYLKAVGGQKEKDKYKQRSEEQLVMIYNNMTAVFAKQERWERVLFYAKKAAELDPENTKTQFRMGQAQLRLENIEEAKSLLEKVLSKNPGDGLVKQELAKVALANKQREEKEKLIYRAMMTKLVQEKDDEK</sequence>
<keyword evidence="2" id="KW-0175">Coiled coil</keyword>
<evidence type="ECO:0000256" key="2">
    <source>
        <dbReference type="SAM" id="Coils"/>
    </source>
</evidence>
<dbReference type="InterPro" id="IPR050754">
    <property type="entry name" value="FKBP4/5/8-like"/>
</dbReference>
<name>A0A9P6Y7E2_RHIOR</name>
<dbReference type="Gene3D" id="1.25.40.10">
    <property type="entry name" value="Tetratricopeptide repeat domain"/>
    <property type="match status" value="1"/>
</dbReference>
<dbReference type="GO" id="GO:0044183">
    <property type="term" value="F:protein folding chaperone"/>
    <property type="evidence" value="ECO:0007669"/>
    <property type="project" value="TreeGrafter"/>
</dbReference>
<protein>
    <submittedName>
        <fullName evidence="3">Uncharacterized protein</fullName>
    </submittedName>
</protein>
<organism evidence="3 4">
    <name type="scientific">Rhizopus oryzae</name>
    <name type="common">Mucormycosis agent</name>
    <name type="synonym">Rhizopus arrhizus var. delemar</name>
    <dbReference type="NCBI Taxonomy" id="64495"/>
    <lineage>
        <taxon>Eukaryota</taxon>
        <taxon>Fungi</taxon>
        <taxon>Fungi incertae sedis</taxon>
        <taxon>Mucoromycota</taxon>
        <taxon>Mucoromycotina</taxon>
        <taxon>Mucoromycetes</taxon>
        <taxon>Mucorales</taxon>
        <taxon>Mucorineae</taxon>
        <taxon>Rhizopodaceae</taxon>
        <taxon>Rhizopus</taxon>
    </lineage>
</organism>
<comment type="caution">
    <text evidence="3">The sequence shown here is derived from an EMBL/GenBank/DDBJ whole genome shotgun (WGS) entry which is preliminary data.</text>
</comment>
<dbReference type="InterPro" id="IPR011990">
    <property type="entry name" value="TPR-like_helical_dom_sf"/>
</dbReference>
<dbReference type="Proteomes" id="UP000717996">
    <property type="component" value="Unassembled WGS sequence"/>
</dbReference>
<dbReference type="PANTHER" id="PTHR46512:SF1">
    <property type="entry name" value="PEPTIDYLPROLYL ISOMERASE"/>
    <property type="match status" value="1"/>
</dbReference>
<dbReference type="GO" id="GO:0012505">
    <property type="term" value="C:endomembrane system"/>
    <property type="evidence" value="ECO:0007669"/>
    <property type="project" value="TreeGrafter"/>
</dbReference>
<dbReference type="SMART" id="SM00028">
    <property type="entry name" value="TPR"/>
    <property type="match status" value="3"/>
</dbReference>
<proteinExistence type="predicted"/>
<dbReference type="GO" id="GO:0043066">
    <property type="term" value="P:negative regulation of apoptotic process"/>
    <property type="evidence" value="ECO:0007669"/>
    <property type="project" value="TreeGrafter"/>
</dbReference>
<feature type="repeat" description="TPR" evidence="1">
    <location>
        <begin position="96"/>
        <end position="129"/>
    </location>
</feature>
<dbReference type="Pfam" id="PF14559">
    <property type="entry name" value="TPR_19"/>
    <property type="match status" value="1"/>
</dbReference>
<dbReference type="OrthoDB" id="433738at2759"/>
<evidence type="ECO:0000313" key="3">
    <source>
        <dbReference type="EMBL" id="KAG1541220.1"/>
    </source>
</evidence>
<dbReference type="GO" id="GO:0005829">
    <property type="term" value="C:cytosol"/>
    <property type="evidence" value="ECO:0007669"/>
    <property type="project" value="TreeGrafter"/>
</dbReference>
<gene>
    <name evidence="3" type="ORF">G6F51_008030</name>
</gene>
<dbReference type="SUPFAM" id="SSF48452">
    <property type="entry name" value="TPR-like"/>
    <property type="match status" value="1"/>
</dbReference>
<dbReference type="GO" id="GO:0016020">
    <property type="term" value="C:membrane"/>
    <property type="evidence" value="ECO:0007669"/>
    <property type="project" value="TreeGrafter"/>
</dbReference>
<dbReference type="AlphaFoldDB" id="A0A9P6Y7E2"/>
<dbReference type="InterPro" id="IPR019734">
    <property type="entry name" value="TPR_rpt"/>
</dbReference>
<reference evidence="3" key="1">
    <citation type="journal article" date="2020" name="Microb. Genom.">
        <title>Genetic diversity of clinical and environmental Mucorales isolates obtained from an investigation of mucormycosis cases among solid organ transplant recipients.</title>
        <authorList>
            <person name="Nguyen M.H."/>
            <person name="Kaul D."/>
            <person name="Muto C."/>
            <person name="Cheng S.J."/>
            <person name="Richter R.A."/>
            <person name="Bruno V.M."/>
            <person name="Liu G."/>
            <person name="Beyhan S."/>
            <person name="Sundermann A.J."/>
            <person name="Mounaud S."/>
            <person name="Pasculle A.W."/>
            <person name="Nierman W.C."/>
            <person name="Driscoll E."/>
            <person name="Cumbie R."/>
            <person name="Clancy C.J."/>
            <person name="Dupont C.L."/>
        </authorList>
    </citation>
    <scope>NUCLEOTIDE SEQUENCE</scope>
    <source>
        <strain evidence="3">GL16</strain>
    </source>
</reference>
<evidence type="ECO:0000313" key="4">
    <source>
        <dbReference type="Proteomes" id="UP000717996"/>
    </source>
</evidence>
<dbReference type="PROSITE" id="PS50005">
    <property type="entry name" value="TPR"/>
    <property type="match status" value="1"/>
</dbReference>
<dbReference type="PANTHER" id="PTHR46512">
    <property type="entry name" value="PEPTIDYLPROLYL ISOMERASE"/>
    <property type="match status" value="1"/>
</dbReference>
<keyword evidence="1" id="KW-0802">TPR repeat</keyword>
<dbReference type="GO" id="GO:0005740">
    <property type="term" value="C:mitochondrial envelope"/>
    <property type="evidence" value="ECO:0007669"/>
    <property type="project" value="TreeGrafter"/>
</dbReference>
<evidence type="ECO:0000256" key="1">
    <source>
        <dbReference type="PROSITE-ProRule" id="PRU00339"/>
    </source>
</evidence>
<accession>A0A9P6Y7E2</accession>
<feature type="coiled-coil region" evidence="2">
    <location>
        <begin position="102"/>
        <end position="152"/>
    </location>
</feature>